<dbReference type="InterPro" id="IPR034090">
    <property type="entry name" value="BPM_C"/>
</dbReference>
<dbReference type="Proteomes" id="UP000734854">
    <property type="component" value="Unassembled WGS sequence"/>
</dbReference>
<evidence type="ECO:0000256" key="3">
    <source>
        <dbReference type="ARBA" id="ARBA00010846"/>
    </source>
</evidence>
<dbReference type="GO" id="GO:0016567">
    <property type="term" value="P:protein ubiquitination"/>
    <property type="evidence" value="ECO:0007669"/>
    <property type="project" value="InterPro"/>
</dbReference>
<dbReference type="InterPro" id="IPR011333">
    <property type="entry name" value="SKP1/BTB/POZ_sf"/>
</dbReference>
<gene>
    <name evidence="5" type="ORF">ZIOFF_032886</name>
</gene>
<organism evidence="5 6">
    <name type="scientific">Zingiber officinale</name>
    <name type="common">Ginger</name>
    <name type="synonym">Amomum zingiber</name>
    <dbReference type="NCBI Taxonomy" id="94328"/>
    <lineage>
        <taxon>Eukaryota</taxon>
        <taxon>Viridiplantae</taxon>
        <taxon>Streptophyta</taxon>
        <taxon>Embryophyta</taxon>
        <taxon>Tracheophyta</taxon>
        <taxon>Spermatophyta</taxon>
        <taxon>Magnoliopsida</taxon>
        <taxon>Liliopsida</taxon>
        <taxon>Zingiberales</taxon>
        <taxon>Zingiberaceae</taxon>
        <taxon>Zingiber</taxon>
    </lineage>
</organism>
<dbReference type="Gene3D" id="2.60.210.10">
    <property type="entry name" value="Apoptosis, Tumor Necrosis Factor Receptor Associated Protein 2, Chain A"/>
    <property type="match status" value="1"/>
</dbReference>
<evidence type="ECO:0000313" key="5">
    <source>
        <dbReference type="EMBL" id="KAG6507536.1"/>
    </source>
</evidence>
<dbReference type="CDD" id="cd14736">
    <property type="entry name" value="BACK_AtBPM-like"/>
    <property type="match status" value="1"/>
</dbReference>
<name>A0A8J5GHJ0_ZINOF</name>
<comment type="function">
    <text evidence="1">May act as a substrate-specific adapter of an E3 ubiquitin-protein ligase complex (CUL3-RBX1-BTB) which mediates the ubiquitination and subsequent proteasomal degradation of target proteins.</text>
</comment>
<dbReference type="PANTHER" id="PTHR26379">
    <property type="entry name" value="BTB/POZ AND MATH DOMAIN-CONTAINING PROTEIN 1"/>
    <property type="match status" value="1"/>
</dbReference>
<dbReference type="SUPFAM" id="SSF54695">
    <property type="entry name" value="POZ domain"/>
    <property type="match status" value="1"/>
</dbReference>
<accession>A0A8J5GHJ0</accession>
<evidence type="ECO:0000313" key="6">
    <source>
        <dbReference type="Proteomes" id="UP000734854"/>
    </source>
</evidence>
<dbReference type="Gene3D" id="3.30.710.10">
    <property type="entry name" value="Potassium Channel Kv1.1, Chain A"/>
    <property type="match status" value="1"/>
</dbReference>
<dbReference type="InterPro" id="IPR008974">
    <property type="entry name" value="TRAF-like"/>
</dbReference>
<proteinExistence type="inferred from homology"/>
<dbReference type="Gene3D" id="1.25.40.420">
    <property type="match status" value="1"/>
</dbReference>
<dbReference type="EMBL" id="JACMSC010000009">
    <property type="protein sequence ID" value="KAG6507536.1"/>
    <property type="molecule type" value="Genomic_DNA"/>
</dbReference>
<dbReference type="Pfam" id="PF22486">
    <property type="entry name" value="MATH_2"/>
    <property type="match status" value="1"/>
</dbReference>
<comment type="caution">
    <text evidence="5">The sequence shown here is derived from an EMBL/GenBank/DDBJ whole genome shotgun (WGS) entry which is preliminary data.</text>
</comment>
<dbReference type="InterPro" id="IPR002083">
    <property type="entry name" value="MATH/TRAF_dom"/>
</dbReference>
<dbReference type="SUPFAM" id="SSF49599">
    <property type="entry name" value="TRAF domain-like"/>
    <property type="match status" value="1"/>
</dbReference>
<dbReference type="Pfam" id="PF24570">
    <property type="entry name" value="BACK_BPM_SPOP"/>
    <property type="match status" value="1"/>
</dbReference>
<comment type="pathway">
    <text evidence="2">Protein modification; protein ubiquitination.</text>
</comment>
<comment type="similarity">
    <text evidence="3">Belongs to the Tdpoz family.</text>
</comment>
<dbReference type="InterPro" id="IPR056423">
    <property type="entry name" value="BACK_BPM_SPOP"/>
</dbReference>
<evidence type="ECO:0000256" key="1">
    <source>
        <dbReference type="ARBA" id="ARBA00002668"/>
    </source>
</evidence>
<protein>
    <recommendedName>
        <fullName evidence="4">MATH domain-containing protein</fullName>
    </recommendedName>
</protein>
<feature type="domain" description="MATH" evidence="4">
    <location>
        <begin position="1"/>
        <end position="139"/>
    </location>
</feature>
<keyword evidence="6" id="KW-1185">Reference proteome</keyword>
<dbReference type="PANTHER" id="PTHR26379:SF229">
    <property type="entry name" value="BTB_POZ AND MATH DOMAIN-CONTAINING PROTEIN 5-RELATED"/>
    <property type="match status" value="1"/>
</dbReference>
<dbReference type="CDD" id="cd00121">
    <property type="entry name" value="MATH"/>
    <property type="match status" value="1"/>
</dbReference>
<dbReference type="AlphaFoldDB" id="A0A8J5GHJ0"/>
<dbReference type="InterPro" id="IPR045005">
    <property type="entry name" value="BPM1-6"/>
</dbReference>
<evidence type="ECO:0000259" key="4">
    <source>
        <dbReference type="PROSITE" id="PS50144"/>
    </source>
</evidence>
<dbReference type="PROSITE" id="PS50144">
    <property type="entry name" value="MATH"/>
    <property type="match status" value="1"/>
</dbReference>
<reference evidence="5 6" key="1">
    <citation type="submission" date="2020-08" db="EMBL/GenBank/DDBJ databases">
        <title>Plant Genome Project.</title>
        <authorList>
            <person name="Zhang R.-G."/>
        </authorList>
    </citation>
    <scope>NUCLEOTIDE SEQUENCE [LARGE SCALE GENOMIC DNA]</scope>
    <source>
        <tissue evidence="5">Rhizome</tissue>
    </source>
</reference>
<evidence type="ECO:0000256" key="2">
    <source>
        <dbReference type="ARBA" id="ARBA00004906"/>
    </source>
</evidence>
<sequence>MPDATAVKQEKDLALSPTSSLSVTNTVNGWHRFVIQGYSLAKGMDVGKHIANTSAYVSVFIALASEGTDDRALFELTLLDQSGKGKHKVHIQFDHSLESGPYTLKYRGSIWGYKCFFRQTALETSDYLKDDCLNINWTVGVVVSEVDAPRLHSVHIPDSDIGIHFGALLDNQQASDVVFDAMLHFIYRDSLIPDDMLTASSCPEYSATNTRCSKLMAAADKYGLERLRLLCEVHLCKDISVDSVASILLLADSYHAKELKSACLKFAAENLGAVVRSSGFQHPKENCPSLQLELLKIIAGHEECGGKSQSVFRQLSDLGDSSGWRVIPRL</sequence>